<dbReference type="Pfam" id="PF00781">
    <property type="entry name" value="DAGK_cat"/>
    <property type="match status" value="1"/>
</dbReference>
<dbReference type="Gene3D" id="3.40.50.10330">
    <property type="entry name" value="Probable inorganic polyphosphate/atp-NAD kinase, domain 1"/>
    <property type="match status" value="1"/>
</dbReference>
<dbReference type="InterPro" id="IPR017438">
    <property type="entry name" value="ATP-NAD_kinase_N"/>
</dbReference>
<reference evidence="6 7" key="1">
    <citation type="submission" date="2019-02" db="EMBL/GenBank/DDBJ databases">
        <title>Genome of a new Bacteroidetes strain.</title>
        <authorList>
            <person name="Pitt A."/>
        </authorList>
    </citation>
    <scope>NUCLEOTIDE SEQUENCE [LARGE SCALE GENOMIC DNA]</scope>
    <source>
        <strain evidence="6 7">103A-SOEBACH</strain>
    </source>
</reference>
<keyword evidence="3 6" id="KW-0418">Kinase</keyword>
<dbReference type="OrthoDB" id="9786026at2"/>
<dbReference type="GO" id="GO:0016301">
    <property type="term" value="F:kinase activity"/>
    <property type="evidence" value="ECO:0007669"/>
    <property type="project" value="UniProtKB-KW"/>
</dbReference>
<dbReference type="Pfam" id="PF19279">
    <property type="entry name" value="YegS_C"/>
    <property type="match status" value="1"/>
</dbReference>
<organism evidence="6 7">
    <name type="scientific">Aquirufa antheringensis</name>
    <dbReference type="NCBI Taxonomy" id="2516559"/>
    <lineage>
        <taxon>Bacteria</taxon>
        <taxon>Pseudomonadati</taxon>
        <taxon>Bacteroidota</taxon>
        <taxon>Cytophagia</taxon>
        <taxon>Cytophagales</taxon>
        <taxon>Flectobacillaceae</taxon>
        <taxon>Aquirufa</taxon>
    </lineage>
</organism>
<proteinExistence type="predicted"/>
<gene>
    <name evidence="6" type="ORF">EWU20_06820</name>
</gene>
<dbReference type="Proteomes" id="UP000293583">
    <property type="component" value="Unassembled WGS sequence"/>
</dbReference>
<dbReference type="AlphaFoldDB" id="A0A4Q9BBQ7"/>
<evidence type="ECO:0000256" key="3">
    <source>
        <dbReference type="ARBA" id="ARBA00022777"/>
    </source>
</evidence>
<name>A0A4Q9BBQ7_9BACT</name>
<evidence type="ECO:0000259" key="5">
    <source>
        <dbReference type="PROSITE" id="PS50146"/>
    </source>
</evidence>
<dbReference type="InterPro" id="IPR045540">
    <property type="entry name" value="YegS/DAGK_C"/>
</dbReference>
<evidence type="ECO:0000256" key="2">
    <source>
        <dbReference type="ARBA" id="ARBA00022741"/>
    </source>
</evidence>
<dbReference type="PANTHER" id="PTHR12358:SF106">
    <property type="entry name" value="LIPID KINASE YEGS"/>
    <property type="match status" value="1"/>
</dbReference>
<protein>
    <submittedName>
        <fullName evidence="6">Diacylglycerol kinase family lipid kinase</fullName>
    </submittedName>
</protein>
<dbReference type="RefSeq" id="WP_130923229.1">
    <property type="nucleotide sequence ID" value="NZ_JAANOL010000001.1"/>
</dbReference>
<dbReference type="SUPFAM" id="SSF111331">
    <property type="entry name" value="NAD kinase/diacylglycerol kinase-like"/>
    <property type="match status" value="1"/>
</dbReference>
<dbReference type="InterPro" id="IPR050187">
    <property type="entry name" value="Lipid_Phosphate_FormReg"/>
</dbReference>
<keyword evidence="1" id="KW-0808">Transferase</keyword>
<dbReference type="SMART" id="SM00046">
    <property type="entry name" value="DAGKc"/>
    <property type="match status" value="1"/>
</dbReference>
<dbReference type="GO" id="GO:0005886">
    <property type="term" value="C:plasma membrane"/>
    <property type="evidence" value="ECO:0007669"/>
    <property type="project" value="TreeGrafter"/>
</dbReference>
<dbReference type="InterPro" id="IPR016064">
    <property type="entry name" value="NAD/diacylglycerol_kinase_sf"/>
</dbReference>
<sequence>MIHFILNPNAGTNSPQKRARIINLLQAIPNSKIWQTERVNHASELTKQAITEGASKIVAVGGDGTINEVASSLLYSHIPLGIIPMGSGNGLARHLGIPFPFEKALNKALYGTIIGIDAGKWNDRPFFCTAGIGFDAYVAAHFAKRGKRGFFNYVYSSFVSLRTYRPIEIKGKGPTFSFTVANANQFGNNAYISPESDLQDGQLESIYIKPGSFWSVANLGISLFRKNLPYNPLVTISSIKSLHIDAPEGIPYQLDGESLLLQSGTIEITILPSALLVIK</sequence>
<dbReference type="PROSITE" id="PS50146">
    <property type="entry name" value="DAGK"/>
    <property type="match status" value="1"/>
</dbReference>
<dbReference type="PANTHER" id="PTHR12358">
    <property type="entry name" value="SPHINGOSINE KINASE"/>
    <property type="match status" value="1"/>
</dbReference>
<dbReference type="InterPro" id="IPR001206">
    <property type="entry name" value="Diacylglycerol_kinase_cat_dom"/>
</dbReference>
<evidence type="ECO:0000313" key="7">
    <source>
        <dbReference type="Proteomes" id="UP000293583"/>
    </source>
</evidence>
<dbReference type="EMBL" id="SEWY01000003">
    <property type="protein sequence ID" value="TBH73081.1"/>
    <property type="molecule type" value="Genomic_DNA"/>
</dbReference>
<comment type="caution">
    <text evidence="6">The sequence shown here is derived from an EMBL/GenBank/DDBJ whole genome shotgun (WGS) entry which is preliminary data.</text>
</comment>
<dbReference type="GO" id="GO:0005524">
    <property type="term" value="F:ATP binding"/>
    <property type="evidence" value="ECO:0007669"/>
    <property type="project" value="UniProtKB-KW"/>
</dbReference>
<accession>A0A4Q9BBQ7</accession>
<evidence type="ECO:0000256" key="4">
    <source>
        <dbReference type="ARBA" id="ARBA00022840"/>
    </source>
</evidence>
<keyword evidence="2" id="KW-0547">Nucleotide-binding</keyword>
<feature type="domain" description="DAGKc" evidence="5">
    <location>
        <begin position="1"/>
        <end position="125"/>
    </location>
</feature>
<evidence type="ECO:0000313" key="6">
    <source>
        <dbReference type="EMBL" id="TBH73081.1"/>
    </source>
</evidence>
<keyword evidence="4" id="KW-0067">ATP-binding</keyword>
<dbReference type="Gene3D" id="2.60.200.40">
    <property type="match status" value="1"/>
</dbReference>
<keyword evidence="7" id="KW-1185">Reference proteome</keyword>
<evidence type="ECO:0000256" key="1">
    <source>
        <dbReference type="ARBA" id="ARBA00022679"/>
    </source>
</evidence>